<feature type="region of interest" description="Disordered" evidence="1">
    <location>
        <begin position="171"/>
        <end position="588"/>
    </location>
</feature>
<proteinExistence type="predicted"/>
<evidence type="ECO:0000256" key="1">
    <source>
        <dbReference type="SAM" id="MobiDB-lite"/>
    </source>
</evidence>
<evidence type="ECO:0000313" key="2">
    <source>
        <dbReference type="EMBL" id="RKP11989.1"/>
    </source>
</evidence>
<feature type="compositionally biased region" description="Polar residues" evidence="1">
    <location>
        <begin position="547"/>
        <end position="562"/>
    </location>
</feature>
<dbReference type="AlphaFoldDB" id="A0A4V1IXR6"/>
<evidence type="ECO:0000313" key="3">
    <source>
        <dbReference type="Proteomes" id="UP000267251"/>
    </source>
</evidence>
<protein>
    <recommendedName>
        <fullName evidence="4">FHA domain-containing protein</fullName>
    </recommendedName>
</protein>
<dbReference type="Proteomes" id="UP000267251">
    <property type="component" value="Unassembled WGS sequence"/>
</dbReference>
<gene>
    <name evidence="2" type="ORF">BJ684DRAFT_17479</name>
</gene>
<reference evidence="3" key="1">
    <citation type="journal article" date="2018" name="Nat. Microbiol.">
        <title>Leveraging single-cell genomics to expand the fungal tree of life.</title>
        <authorList>
            <person name="Ahrendt S.R."/>
            <person name="Quandt C.A."/>
            <person name="Ciobanu D."/>
            <person name="Clum A."/>
            <person name="Salamov A."/>
            <person name="Andreopoulos B."/>
            <person name="Cheng J.F."/>
            <person name="Woyke T."/>
            <person name="Pelin A."/>
            <person name="Henrissat B."/>
            <person name="Reynolds N.K."/>
            <person name="Benny G.L."/>
            <person name="Smith M.E."/>
            <person name="James T.Y."/>
            <person name="Grigoriev I.V."/>
        </authorList>
    </citation>
    <scope>NUCLEOTIDE SEQUENCE [LARGE SCALE GENOMIC DNA]</scope>
</reference>
<feature type="compositionally biased region" description="Basic and acidic residues" evidence="1">
    <location>
        <begin position="187"/>
        <end position="297"/>
    </location>
</feature>
<feature type="compositionally biased region" description="Basic and acidic residues" evidence="1">
    <location>
        <begin position="426"/>
        <end position="436"/>
    </location>
</feature>
<feature type="compositionally biased region" description="Basic and acidic residues" evidence="1">
    <location>
        <begin position="397"/>
        <end position="413"/>
    </location>
</feature>
<sequence>MTRTLYAAILAPRDRQWDGGTWPPLMGIPFGTQSLGLNFLLRRGEATSSDQHPTIMIHFTGYPSHHRQRDDEYDPPKLPYAWITNTSRGISVSVNDNEIKNTPFPLRDMDEVEIRGYYFEFRQGNRVTKILQNQDIFREMWGPFTKVIDPTATRWCLTCLGLSSGPHAWQNGSTIMPTHSAVASAPESREAERGVSTRREGGRVEDSGRREDNLGGGFDNRRAEDGGRVEAGGRREEGRGEDGGRREEGRVEDGGRREEGRVEDGGRREEGRVEDGGRREEGRVEDGGRREEGRGGDDIGAGGRENVVQVESSESDRRSVRFSLGKRPREEEASATDEMDVADPQREQDVMNNGDAASPHQKIPPNPRRGATDDTVDVPRKVKKPRITDSLPTRRSARLEAKTPRYQLRERGRPSTIKSNSVSAHINEKVNDLEKGKGKRKRSPGGIGEGRIKKRWSTTTKDSDPENKSSSKRKRSPGGVSGKATKKRRSTNTKDPAPEDQEALQYSITNFTPPLREQKGAKGQDGLLGESILSSPNTPPITDDPYQLSSPCPIPTTSSFITTKLHPSPATSPPRPPQLHRSTSAPPM</sequence>
<accession>A0A4V1IXR6</accession>
<name>A0A4V1IXR6_9FUNG</name>
<organism evidence="2 3">
    <name type="scientific">Piptocephalis cylindrospora</name>
    <dbReference type="NCBI Taxonomy" id="1907219"/>
    <lineage>
        <taxon>Eukaryota</taxon>
        <taxon>Fungi</taxon>
        <taxon>Fungi incertae sedis</taxon>
        <taxon>Zoopagomycota</taxon>
        <taxon>Zoopagomycotina</taxon>
        <taxon>Zoopagomycetes</taxon>
        <taxon>Zoopagales</taxon>
        <taxon>Piptocephalidaceae</taxon>
        <taxon>Piptocephalis</taxon>
    </lineage>
</organism>
<keyword evidence="3" id="KW-1185">Reference proteome</keyword>
<dbReference type="EMBL" id="KZ988539">
    <property type="protein sequence ID" value="RKP11989.1"/>
    <property type="molecule type" value="Genomic_DNA"/>
</dbReference>
<evidence type="ECO:0008006" key="4">
    <source>
        <dbReference type="Google" id="ProtNLM"/>
    </source>
</evidence>